<dbReference type="Pfam" id="PF02602">
    <property type="entry name" value="HEM4"/>
    <property type="match status" value="1"/>
</dbReference>
<evidence type="ECO:0000313" key="11">
    <source>
        <dbReference type="EMBL" id="PTL86062.1"/>
    </source>
</evidence>
<evidence type="ECO:0000256" key="3">
    <source>
        <dbReference type="ARBA" id="ARBA00013109"/>
    </source>
</evidence>
<comment type="catalytic activity">
    <reaction evidence="8 9">
        <text>hydroxymethylbilane = uroporphyrinogen III + H2O</text>
        <dbReference type="Rhea" id="RHEA:18965"/>
        <dbReference type="ChEBI" id="CHEBI:15377"/>
        <dbReference type="ChEBI" id="CHEBI:57308"/>
        <dbReference type="ChEBI" id="CHEBI:57845"/>
        <dbReference type="EC" id="4.2.1.75"/>
    </reaction>
</comment>
<evidence type="ECO:0000256" key="7">
    <source>
        <dbReference type="ARBA" id="ARBA00040167"/>
    </source>
</evidence>
<comment type="caution">
    <text evidence="11">The sequence shown here is derived from an EMBL/GenBank/DDBJ whole genome shotgun (WGS) entry which is preliminary data.</text>
</comment>
<comment type="pathway">
    <text evidence="1 9">Porphyrin-containing compound metabolism; protoporphyrin-IX biosynthesis; coproporphyrinogen-III from 5-aminolevulinate: step 3/4.</text>
</comment>
<name>A0A2T4VWA8_9HYPH</name>
<evidence type="ECO:0000259" key="10">
    <source>
        <dbReference type="Pfam" id="PF02602"/>
    </source>
</evidence>
<dbReference type="GO" id="GO:0004852">
    <property type="term" value="F:uroporphyrinogen-III synthase activity"/>
    <property type="evidence" value="ECO:0007669"/>
    <property type="project" value="UniProtKB-UniRule"/>
</dbReference>
<dbReference type="InterPro" id="IPR036108">
    <property type="entry name" value="4pyrrol_syn_uPrphyn_synt_sf"/>
</dbReference>
<dbReference type="InterPro" id="IPR039793">
    <property type="entry name" value="UROS/Hem4"/>
</dbReference>
<dbReference type="InterPro" id="IPR003754">
    <property type="entry name" value="4pyrrol_synth_uPrphyn_synth"/>
</dbReference>
<comment type="similarity">
    <text evidence="2 9">Belongs to the uroporphyrinogen-III synthase family.</text>
</comment>
<comment type="function">
    <text evidence="6 9">Catalyzes cyclization of the linear tetrapyrrole, hydroxymethylbilane, to the macrocyclic uroporphyrinogen III.</text>
</comment>
<evidence type="ECO:0000256" key="1">
    <source>
        <dbReference type="ARBA" id="ARBA00004772"/>
    </source>
</evidence>
<dbReference type="PANTHER" id="PTHR38042:SF1">
    <property type="entry name" value="UROPORPHYRINOGEN-III SYNTHASE, CHLOROPLASTIC"/>
    <property type="match status" value="1"/>
</dbReference>
<protein>
    <recommendedName>
        <fullName evidence="7 9">Uroporphyrinogen-III synthase</fullName>
        <ecNumber evidence="3 9">4.2.1.75</ecNumber>
    </recommendedName>
</protein>
<dbReference type="GO" id="GO:0006780">
    <property type="term" value="P:uroporphyrinogen III biosynthetic process"/>
    <property type="evidence" value="ECO:0007669"/>
    <property type="project" value="UniProtKB-UniRule"/>
</dbReference>
<evidence type="ECO:0000256" key="5">
    <source>
        <dbReference type="ARBA" id="ARBA00023244"/>
    </source>
</evidence>
<dbReference type="CDD" id="cd06578">
    <property type="entry name" value="HemD"/>
    <property type="match status" value="1"/>
</dbReference>
<dbReference type="Proteomes" id="UP000240811">
    <property type="component" value="Unassembled WGS sequence"/>
</dbReference>
<reference evidence="12" key="1">
    <citation type="submission" date="2018-02" db="EMBL/GenBank/DDBJ databases">
        <title>Genome sequence of Candidatus Liberibacter europaeus.</title>
        <authorList>
            <person name="Frampton R.A."/>
            <person name="Thompson S.M."/>
            <person name="David C."/>
            <person name="Addison S.M."/>
            <person name="Smith G.R."/>
        </authorList>
    </citation>
    <scope>NUCLEOTIDE SEQUENCE [LARGE SCALE GENOMIC DNA]</scope>
</reference>
<evidence type="ECO:0000256" key="4">
    <source>
        <dbReference type="ARBA" id="ARBA00023239"/>
    </source>
</evidence>
<keyword evidence="4 9" id="KW-0456">Lyase</keyword>
<evidence type="ECO:0000256" key="8">
    <source>
        <dbReference type="ARBA" id="ARBA00048617"/>
    </source>
</evidence>
<sequence>MRIVVTRPKEKVIRTSEKLKEMNHIPIMMPLSYFTYKKESVFLACKKPYSAIAITSSESLNVLPPDISRQTIIFAVGKESASLAKKKGFYNTFHGTSNSVDLAQKIIQQRSLFTSEKPLLYLGGKPRSSDFENHLIKHNIPVKIIDCYNNCGIVYSRDEIKIKLRNADAVLFYAKSAVSYFFLLPLPKNMAVNFFCLSQSIAAEIPELYRKNVYISHFPEEHSLLKLLI</sequence>
<keyword evidence="5 9" id="KW-0627">Porphyrin biosynthesis</keyword>
<dbReference type="SUPFAM" id="SSF69618">
    <property type="entry name" value="HemD-like"/>
    <property type="match status" value="1"/>
</dbReference>
<accession>A0A2T4VWA8</accession>
<gene>
    <name evidence="11" type="ORF">C4617_05790</name>
</gene>
<dbReference type="UniPathway" id="UPA00251">
    <property type="reaction ID" value="UER00320"/>
</dbReference>
<organism evidence="11 12">
    <name type="scientific">Candidatus Liberibacter europaeus</name>
    <dbReference type="NCBI Taxonomy" id="744859"/>
    <lineage>
        <taxon>Bacteria</taxon>
        <taxon>Pseudomonadati</taxon>
        <taxon>Pseudomonadota</taxon>
        <taxon>Alphaproteobacteria</taxon>
        <taxon>Hyphomicrobiales</taxon>
        <taxon>Rhizobiaceae</taxon>
        <taxon>Liberibacter</taxon>
    </lineage>
</organism>
<feature type="domain" description="Tetrapyrrole biosynthesis uroporphyrinogen III synthase" evidence="10">
    <location>
        <begin position="15"/>
        <end position="225"/>
    </location>
</feature>
<evidence type="ECO:0000256" key="6">
    <source>
        <dbReference type="ARBA" id="ARBA00037589"/>
    </source>
</evidence>
<evidence type="ECO:0000256" key="9">
    <source>
        <dbReference type="RuleBase" id="RU366031"/>
    </source>
</evidence>
<dbReference type="AlphaFoldDB" id="A0A2T4VWA8"/>
<proteinExistence type="inferred from homology"/>
<evidence type="ECO:0000256" key="2">
    <source>
        <dbReference type="ARBA" id="ARBA00008133"/>
    </source>
</evidence>
<dbReference type="EC" id="4.2.1.75" evidence="3 9"/>
<dbReference type="EMBL" id="PSQJ01000014">
    <property type="protein sequence ID" value="PTL86062.1"/>
    <property type="molecule type" value="Genomic_DNA"/>
</dbReference>
<dbReference type="GO" id="GO:0006782">
    <property type="term" value="P:protoporphyrinogen IX biosynthetic process"/>
    <property type="evidence" value="ECO:0007669"/>
    <property type="project" value="UniProtKB-UniRule"/>
</dbReference>
<dbReference type="Gene3D" id="3.40.50.10090">
    <property type="match status" value="1"/>
</dbReference>
<evidence type="ECO:0000313" key="12">
    <source>
        <dbReference type="Proteomes" id="UP000240811"/>
    </source>
</evidence>
<dbReference type="PANTHER" id="PTHR38042">
    <property type="entry name" value="UROPORPHYRINOGEN-III SYNTHASE, CHLOROPLASTIC"/>
    <property type="match status" value="1"/>
</dbReference>